<dbReference type="Pfam" id="PF14561">
    <property type="entry name" value="TPR_20"/>
    <property type="match status" value="1"/>
</dbReference>
<dbReference type="GO" id="GO:0005737">
    <property type="term" value="C:cytoplasm"/>
    <property type="evidence" value="ECO:0007669"/>
    <property type="project" value="TreeGrafter"/>
</dbReference>
<evidence type="ECO:0000256" key="3">
    <source>
        <dbReference type="SAM" id="MobiDB-lite"/>
    </source>
</evidence>
<dbReference type="Proteomes" id="UP000660339">
    <property type="component" value="Unassembled WGS sequence"/>
</dbReference>
<evidence type="ECO:0000256" key="1">
    <source>
        <dbReference type="ARBA" id="ARBA00008987"/>
    </source>
</evidence>
<dbReference type="Gene3D" id="1.25.40.10">
    <property type="entry name" value="Tetratricopeptide repeat domain"/>
    <property type="match status" value="1"/>
</dbReference>
<keyword evidence="6" id="KW-1185">Reference proteome</keyword>
<proteinExistence type="inferred from homology"/>
<evidence type="ECO:0000256" key="2">
    <source>
        <dbReference type="ARBA" id="ARBA00023284"/>
    </source>
</evidence>
<accession>A0A8J3L788</accession>
<dbReference type="EMBL" id="BONJ01000022">
    <property type="protein sequence ID" value="GIG15687.1"/>
    <property type="molecule type" value="Genomic_DNA"/>
</dbReference>
<dbReference type="CDD" id="cd02956">
    <property type="entry name" value="ybbN"/>
    <property type="match status" value="1"/>
</dbReference>
<dbReference type="SUPFAM" id="SSF52833">
    <property type="entry name" value="Thioredoxin-like"/>
    <property type="match status" value="1"/>
</dbReference>
<dbReference type="Pfam" id="PF00085">
    <property type="entry name" value="Thioredoxin"/>
    <property type="match status" value="1"/>
</dbReference>
<comment type="caution">
    <text evidence="5">The sequence shown here is derived from an EMBL/GenBank/DDBJ whole genome shotgun (WGS) entry which is preliminary data.</text>
</comment>
<comment type="similarity">
    <text evidence="1">Belongs to the thioredoxin family.</text>
</comment>
<dbReference type="PANTHER" id="PTHR45663">
    <property type="entry name" value="GEO12009P1"/>
    <property type="match status" value="1"/>
</dbReference>
<sequence>MVRGVGGDHGGGIVTGVGDWVTMSDLRPGQSIFTRGAVDLGALAARTQQAPAATPAAPANTPAGPGNGGNGGFPGAPAGGGHVVDVTEANVQDEVLQKSMTLPVVVAFLAPGYPEVDQLADELAQFNAADGGTWVLARVNAQADPRLAAMFRVQSVPTVYAVVGGQPIDAFAGPVPAAQLRQWLDAVLRAGGVDVAVPEDPRLEEADEALIMGNLDEAEKAYRKILSDSPKDAAAEAGLAQVVLAKRVAGVDPQAAVAAADAAPDDLPAQLKAADVEVLAGQAEQAYQRLVNLVRRVYGDDRETVRQHLVSLFAVAGPDDPAVAAARRALASALF</sequence>
<dbReference type="Gene3D" id="3.40.30.10">
    <property type="entry name" value="Glutaredoxin"/>
    <property type="match status" value="1"/>
</dbReference>
<evidence type="ECO:0000313" key="5">
    <source>
        <dbReference type="EMBL" id="GIG15687.1"/>
    </source>
</evidence>
<dbReference type="AlphaFoldDB" id="A0A8J3L788"/>
<dbReference type="InterPro" id="IPR011990">
    <property type="entry name" value="TPR-like_helical_dom_sf"/>
</dbReference>
<gene>
    <name evidence="5" type="ORF">Cme02nite_40190</name>
</gene>
<dbReference type="PROSITE" id="PS51352">
    <property type="entry name" value="THIOREDOXIN_2"/>
    <property type="match status" value="1"/>
</dbReference>
<keyword evidence="2" id="KW-0676">Redox-active center</keyword>
<evidence type="ECO:0000259" key="4">
    <source>
        <dbReference type="PROSITE" id="PS51352"/>
    </source>
</evidence>
<dbReference type="InterPro" id="IPR036249">
    <property type="entry name" value="Thioredoxin-like_sf"/>
</dbReference>
<dbReference type="GO" id="GO:0006950">
    <property type="term" value="P:response to stress"/>
    <property type="evidence" value="ECO:0007669"/>
    <property type="project" value="UniProtKB-ARBA"/>
</dbReference>
<dbReference type="PANTHER" id="PTHR45663:SF11">
    <property type="entry name" value="GEO12009P1"/>
    <property type="match status" value="1"/>
</dbReference>
<dbReference type="InterPro" id="IPR013766">
    <property type="entry name" value="Thioredoxin_domain"/>
</dbReference>
<evidence type="ECO:0000313" key="6">
    <source>
        <dbReference type="Proteomes" id="UP000660339"/>
    </source>
</evidence>
<feature type="compositionally biased region" description="Low complexity" evidence="3">
    <location>
        <begin position="49"/>
        <end position="64"/>
    </location>
</feature>
<reference evidence="5" key="1">
    <citation type="submission" date="2021-01" db="EMBL/GenBank/DDBJ databases">
        <title>Whole genome shotgun sequence of Catellatospora methionotrophica NBRC 14553.</title>
        <authorList>
            <person name="Komaki H."/>
            <person name="Tamura T."/>
        </authorList>
    </citation>
    <scope>NUCLEOTIDE SEQUENCE</scope>
    <source>
        <strain evidence="5">NBRC 14553</strain>
    </source>
</reference>
<organism evidence="5 6">
    <name type="scientific">Catellatospora methionotrophica</name>
    <dbReference type="NCBI Taxonomy" id="121620"/>
    <lineage>
        <taxon>Bacteria</taxon>
        <taxon>Bacillati</taxon>
        <taxon>Actinomycetota</taxon>
        <taxon>Actinomycetes</taxon>
        <taxon>Micromonosporales</taxon>
        <taxon>Micromonosporaceae</taxon>
        <taxon>Catellatospora</taxon>
    </lineage>
</organism>
<feature type="compositionally biased region" description="Gly residues" evidence="3">
    <location>
        <begin position="65"/>
        <end position="81"/>
    </location>
</feature>
<feature type="domain" description="Thioredoxin" evidence="4">
    <location>
        <begin position="50"/>
        <end position="189"/>
    </location>
</feature>
<name>A0A8J3L788_9ACTN</name>
<feature type="region of interest" description="Disordered" evidence="3">
    <location>
        <begin position="49"/>
        <end position="81"/>
    </location>
</feature>
<protein>
    <recommendedName>
        <fullName evidence="4">Thioredoxin domain-containing protein</fullName>
    </recommendedName>
</protein>
<dbReference type="GO" id="GO:0015035">
    <property type="term" value="F:protein-disulfide reductase activity"/>
    <property type="evidence" value="ECO:0007669"/>
    <property type="project" value="TreeGrafter"/>
</dbReference>